<dbReference type="Pfam" id="PF06422">
    <property type="entry name" value="PDR_CDR"/>
    <property type="match status" value="1"/>
</dbReference>
<evidence type="ECO:0000256" key="4">
    <source>
        <dbReference type="ARBA" id="ARBA00022741"/>
    </source>
</evidence>
<keyword evidence="4" id="KW-0547">Nucleotide-binding</keyword>
<protein>
    <submittedName>
        <fullName evidence="10">ABC transporter G family member 29</fullName>
    </submittedName>
</protein>
<evidence type="ECO:0000259" key="9">
    <source>
        <dbReference type="PROSITE" id="PS50893"/>
    </source>
</evidence>
<evidence type="ECO:0000256" key="1">
    <source>
        <dbReference type="ARBA" id="ARBA00004141"/>
    </source>
</evidence>
<dbReference type="FunFam" id="3.40.50.300:FF:000528">
    <property type="entry name" value="ABC transporter G family member 31"/>
    <property type="match status" value="1"/>
</dbReference>
<dbReference type="SUPFAM" id="SSF52540">
    <property type="entry name" value="P-loop containing nucleoside triphosphate hydrolases"/>
    <property type="match status" value="2"/>
</dbReference>
<dbReference type="Pfam" id="PF00005">
    <property type="entry name" value="ABC_tran"/>
    <property type="match status" value="2"/>
</dbReference>
<feature type="transmembrane region" description="Helical" evidence="8">
    <location>
        <begin position="1123"/>
        <end position="1141"/>
    </location>
</feature>
<feature type="domain" description="ABC transporter" evidence="9">
    <location>
        <begin position="771"/>
        <end position="1013"/>
    </location>
</feature>
<evidence type="ECO:0000256" key="3">
    <source>
        <dbReference type="ARBA" id="ARBA00022692"/>
    </source>
</evidence>
<feature type="transmembrane region" description="Helical" evidence="8">
    <location>
        <begin position="1227"/>
        <end position="1246"/>
    </location>
</feature>
<dbReference type="EMBL" id="JASMQC010000021">
    <property type="protein sequence ID" value="KAK1936666.1"/>
    <property type="molecule type" value="Genomic_DNA"/>
</dbReference>
<feature type="transmembrane region" description="Helical" evidence="8">
    <location>
        <begin position="449"/>
        <end position="470"/>
    </location>
</feature>
<accession>A0AAD9LHP6</accession>
<dbReference type="FunFam" id="3.40.50.300:FF:000289">
    <property type="entry name" value="ABC transporter G family member 31"/>
    <property type="match status" value="1"/>
</dbReference>
<dbReference type="Gene3D" id="3.40.50.300">
    <property type="entry name" value="P-loop containing nucleotide triphosphate hydrolases"/>
    <property type="match status" value="2"/>
</dbReference>
<organism evidence="10 11">
    <name type="scientific">Phytophthora citrophthora</name>
    <dbReference type="NCBI Taxonomy" id="4793"/>
    <lineage>
        <taxon>Eukaryota</taxon>
        <taxon>Sar</taxon>
        <taxon>Stramenopiles</taxon>
        <taxon>Oomycota</taxon>
        <taxon>Peronosporomycetes</taxon>
        <taxon>Peronosporales</taxon>
        <taxon>Peronosporaceae</taxon>
        <taxon>Phytophthora</taxon>
    </lineage>
</organism>
<reference evidence="10" key="1">
    <citation type="submission" date="2023-08" db="EMBL/GenBank/DDBJ databases">
        <title>Reference Genome Resource for the Citrus Pathogen Phytophthora citrophthora.</title>
        <authorList>
            <person name="Moller H."/>
            <person name="Coetzee B."/>
            <person name="Rose L.J."/>
            <person name="Van Niekerk J.M."/>
        </authorList>
    </citation>
    <scope>NUCLEOTIDE SEQUENCE</scope>
    <source>
        <strain evidence="10">STE-U-9442</strain>
    </source>
</reference>
<gene>
    <name evidence="10" type="ORF">P3T76_010101</name>
</gene>
<dbReference type="GO" id="GO:0005524">
    <property type="term" value="F:ATP binding"/>
    <property type="evidence" value="ECO:0007669"/>
    <property type="project" value="UniProtKB-KW"/>
</dbReference>
<dbReference type="GO" id="GO:0016887">
    <property type="term" value="F:ATP hydrolysis activity"/>
    <property type="evidence" value="ECO:0007669"/>
    <property type="project" value="InterPro"/>
</dbReference>
<keyword evidence="6 8" id="KW-1133">Transmembrane helix</keyword>
<comment type="subcellular location">
    <subcellularLocation>
        <location evidence="1">Membrane</location>
        <topology evidence="1">Multi-pass membrane protein</topology>
    </subcellularLocation>
</comment>
<dbReference type="InterPro" id="IPR027417">
    <property type="entry name" value="P-loop_NTPase"/>
</dbReference>
<dbReference type="Pfam" id="PF01061">
    <property type="entry name" value="ABC2_membrane"/>
    <property type="match status" value="2"/>
</dbReference>
<feature type="transmembrane region" description="Helical" evidence="8">
    <location>
        <begin position="677"/>
        <end position="701"/>
    </location>
</feature>
<evidence type="ECO:0000256" key="7">
    <source>
        <dbReference type="ARBA" id="ARBA00023136"/>
    </source>
</evidence>
<keyword evidence="3 8" id="KW-0812">Transmembrane</keyword>
<evidence type="ECO:0000313" key="11">
    <source>
        <dbReference type="Proteomes" id="UP001259832"/>
    </source>
</evidence>
<name>A0AAD9LHP6_9STRA</name>
<dbReference type="GO" id="GO:0140359">
    <property type="term" value="F:ABC-type transporter activity"/>
    <property type="evidence" value="ECO:0007669"/>
    <property type="project" value="InterPro"/>
</dbReference>
<feature type="transmembrane region" description="Helical" evidence="8">
    <location>
        <begin position="1368"/>
        <end position="1390"/>
    </location>
</feature>
<dbReference type="SMART" id="SM00382">
    <property type="entry name" value="AAA"/>
    <property type="match status" value="2"/>
</dbReference>
<dbReference type="GO" id="GO:0016020">
    <property type="term" value="C:membrane"/>
    <property type="evidence" value="ECO:0007669"/>
    <property type="project" value="UniProtKB-SubCell"/>
</dbReference>
<dbReference type="InterPro" id="IPR013525">
    <property type="entry name" value="ABC2_TM"/>
</dbReference>
<proteinExistence type="predicted"/>
<feature type="transmembrane region" description="Helical" evidence="8">
    <location>
        <begin position="559"/>
        <end position="583"/>
    </location>
</feature>
<feature type="transmembrane region" description="Helical" evidence="8">
    <location>
        <begin position="595"/>
        <end position="623"/>
    </location>
</feature>
<evidence type="ECO:0000256" key="2">
    <source>
        <dbReference type="ARBA" id="ARBA00022448"/>
    </source>
</evidence>
<feature type="domain" description="ABC transporter" evidence="9">
    <location>
        <begin position="85"/>
        <end position="352"/>
    </location>
</feature>
<evidence type="ECO:0000256" key="5">
    <source>
        <dbReference type="ARBA" id="ARBA00022840"/>
    </source>
</evidence>
<dbReference type="InterPro" id="IPR003439">
    <property type="entry name" value="ABC_transporter-like_ATP-bd"/>
</dbReference>
<evidence type="ECO:0000256" key="6">
    <source>
        <dbReference type="ARBA" id="ARBA00022989"/>
    </source>
</evidence>
<feature type="transmembrane region" description="Helical" evidence="8">
    <location>
        <begin position="1195"/>
        <end position="1221"/>
    </location>
</feature>
<dbReference type="Proteomes" id="UP001259832">
    <property type="component" value="Unassembled WGS sequence"/>
</dbReference>
<sequence>MDRNDRPVDAPTLGLESGQSLMTQGSTVFHDVVANTVESALGRSLPQMEVRCKDVSLIAEVSIVQRSANVKSELPTIYNSIKHVVQKFTANRNVTKRYILNRVNAVFEPGTITLLLGQPGSGKSSLLKLLSGQFPMEKNIRVDGEITYNGRSQSDLLTRLPQLAAYVPQRDQHFAALSVNETLEFAHACCPEEFYVRSDEDLLSRGTDQENMAAKRTVDALNEHYPEVVMEQLGLQNCRDTILGDELRRGVSGGERRRVTTGEMEFGMKYATFMDEISTGLDSAATFDIVANQRDIAKKLHKTVVIALLQPAPEVFELFDNILLLNDGEVMYHGPREHVLPYFETLGFRCPSDRDVADYLLDLGTDEQYQYELPKAEFVPRLASEFAELFQQSHVHHETLRELESPLSVERAKDAQEHIDKMPEFRHSFWLSAWTLTRRQMTVALRNTAFIRVRAFMVVFMGLVYASTFYQVDPTNVQVSLGVLFQGTMFLQLGQASQIPSFIAAREIYYKQRRANFYRTAAFAIGCSVALIPTAVGECVVFGSLVYWMCGFIAEASYFLFFMLAMILTNMVFCAWFFCVTAMSPNFNIAKPMSTFSIVFFIVFAGFVVPMGRIPGFLVWVYWINPIAWCLRSVAVNQYRSSIFDVCEYEGVDYCSQFNMTMGEYSLAQYDVPSDKVWIWAGVAFLVFAYVFFMALGSYILEHKRYDTAVAAVAVVTSIVEDTNMDDEENYVLASTPRAASDMLLPGERSGDVVVLDLHEGKDEMFVPVTLAFKDLWYSVSNPANKHESIDLLKGISGYAFPGTMTALMGSSGAGKTTLMDVIAGRKTGGTIKGEILLNGYPATELAIRRCTGYCEQMDIHSEGATIREAFTFSAFLRQDSSVSERAKLASVEECLDLLDMRAIADQIIRGRSQEQMKRLTIGVELAAQPSVLFLDEPTSGLDAHSAKVIMDGVRKVADSGRTVVCTIHQPSSDVFFLFDSLLLLKRGGEMVFFGELDNAQPDDRECGHLIDYFEAIPEVAHLLEGQNPATWMLECIGAGVAAAAESPVNPAESVDFVQYFRESSEKCALIESLVQPGVAIPAPDRLAELNFSDKRAATPATQLRVLLRRFLAMYWRTPSYNLTRFVVAIGLGSVFGLVLLNGEYTTYQGLNAAVGVIFMTTQYNGIAAYVGALPFTAHERSPFYRERSSQTYNALWYFVGATVAEIPYVFFSGFLFTILFYPLIGFTSFVTGVLYWINLSLFVLVQTYLGQLLIYALPSVEVAAIVGVLVNATFLLFSGFNPPAGSIPTGYRWLYHITPHRYSLSILISLLYGDCPEEPTYDKASQSFINVGPELGCQPLKSTPLSIGHITVKGYVEQVFNMRHDEIWSNFGCVFVFLLVFRVLSLLALRYINHQKR</sequence>
<feature type="transmembrane region" description="Helical" evidence="8">
    <location>
        <begin position="521"/>
        <end position="547"/>
    </location>
</feature>
<feature type="transmembrane region" description="Helical" evidence="8">
    <location>
        <begin position="1253"/>
        <end position="1278"/>
    </location>
</feature>
<evidence type="ECO:0000313" key="10">
    <source>
        <dbReference type="EMBL" id="KAK1936666.1"/>
    </source>
</evidence>
<dbReference type="PANTHER" id="PTHR19241">
    <property type="entry name" value="ATP-BINDING CASSETTE TRANSPORTER"/>
    <property type="match status" value="1"/>
</dbReference>
<keyword evidence="5" id="KW-0067">ATP-binding</keyword>
<dbReference type="InterPro" id="IPR010929">
    <property type="entry name" value="PDR_CDR_ABC"/>
</dbReference>
<feature type="transmembrane region" description="Helical" evidence="8">
    <location>
        <begin position="490"/>
        <end position="509"/>
    </location>
</feature>
<comment type="caution">
    <text evidence="10">The sequence shown here is derived from an EMBL/GenBank/DDBJ whole genome shotgun (WGS) entry which is preliminary data.</text>
</comment>
<keyword evidence="2" id="KW-0813">Transport</keyword>
<evidence type="ECO:0000256" key="8">
    <source>
        <dbReference type="SAM" id="Phobius"/>
    </source>
</evidence>
<dbReference type="PROSITE" id="PS50893">
    <property type="entry name" value="ABC_TRANSPORTER_2"/>
    <property type="match status" value="2"/>
</dbReference>
<keyword evidence="11" id="KW-1185">Reference proteome</keyword>
<keyword evidence="7 8" id="KW-0472">Membrane</keyword>
<feature type="transmembrane region" description="Helical" evidence="8">
    <location>
        <begin position="1153"/>
        <end position="1174"/>
    </location>
</feature>
<dbReference type="InterPro" id="IPR003593">
    <property type="entry name" value="AAA+_ATPase"/>
</dbReference>